<feature type="domain" description="Glycosyl transferase family 1" evidence="1">
    <location>
        <begin position="194"/>
        <end position="327"/>
    </location>
</feature>
<dbReference type="CDD" id="cd03802">
    <property type="entry name" value="GT4_AviGT4-like"/>
    <property type="match status" value="1"/>
</dbReference>
<evidence type="ECO:0000313" key="2">
    <source>
        <dbReference type="EMBL" id="MEP0819854.1"/>
    </source>
</evidence>
<evidence type="ECO:0000313" key="3">
    <source>
        <dbReference type="Proteomes" id="UP001464891"/>
    </source>
</evidence>
<dbReference type="EMBL" id="JAMPKM010000017">
    <property type="protein sequence ID" value="MEP0819854.1"/>
    <property type="molecule type" value="Genomic_DNA"/>
</dbReference>
<organism evidence="2 3">
    <name type="scientific">Trichocoleus desertorum GB2-A4</name>
    <dbReference type="NCBI Taxonomy" id="2933944"/>
    <lineage>
        <taxon>Bacteria</taxon>
        <taxon>Bacillati</taxon>
        <taxon>Cyanobacteriota</taxon>
        <taxon>Cyanophyceae</taxon>
        <taxon>Leptolyngbyales</taxon>
        <taxon>Trichocoleusaceae</taxon>
        <taxon>Trichocoleus</taxon>
    </lineage>
</organism>
<comment type="caution">
    <text evidence="2">The sequence shown here is derived from an EMBL/GenBank/DDBJ whole genome shotgun (WGS) entry which is preliminary data.</text>
</comment>
<dbReference type="PANTHER" id="PTHR45947:SF3">
    <property type="entry name" value="SULFOQUINOVOSYL TRANSFERASE SQD2"/>
    <property type="match status" value="1"/>
</dbReference>
<dbReference type="PANTHER" id="PTHR45947">
    <property type="entry name" value="SULFOQUINOVOSYL TRANSFERASE SQD2"/>
    <property type="match status" value="1"/>
</dbReference>
<protein>
    <submittedName>
        <fullName evidence="2">Glycosyltransferase family 4 protein</fullName>
    </submittedName>
</protein>
<dbReference type="InterPro" id="IPR001296">
    <property type="entry name" value="Glyco_trans_1"/>
</dbReference>
<dbReference type="Gene3D" id="3.40.50.2000">
    <property type="entry name" value="Glycogen Phosphorylase B"/>
    <property type="match status" value="2"/>
</dbReference>
<dbReference type="SUPFAM" id="SSF53756">
    <property type="entry name" value="UDP-Glycosyltransferase/glycogen phosphorylase"/>
    <property type="match status" value="1"/>
</dbReference>
<gene>
    <name evidence="2" type="ORF">NC998_22385</name>
</gene>
<dbReference type="Pfam" id="PF00534">
    <property type="entry name" value="Glycos_transf_1"/>
    <property type="match status" value="1"/>
</dbReference>
<evidence type="ECO:0000259" key="1">
    <source>
        <dbReference type="Pfam" id="PF00534"/>
    </source>
</evidence>
<dbReference type="InterPro" id="IPR050194">
    <property type="entry name" value="Glycosyltransferase_grp1"/>
</dbReference>
<proteinExistence type="predicted"/>
<reference evidence="2 3" key="1">
    <citation type="submission" date="2022-04" db="EMBL/GenBank/DDBJ databases">
        <title>Positive selection, recombination, and allopatry shape intraspecific diversity of widespread and dominant cyanobacteria.</title>
        <authorList>
            <person name="Wei J."/>
            <person name="Shu W."/>
            <person name="Hu C."/>
        </authorList>
    </citation>
    <scope>NUCLEOTIDE SEQUENCE [LARGE SCALE GENOMIC DNA]</scope>
    <source>
        <strain evidence="2 3">GB2-A4</strain>
    </source>
</reference>
<keyword evidence="3" id="KW-1185">Reference proteome</keyword>
<dbReference type="RefSeq" id="WP_190432831.1">
    <property type="nucleotide sequence ID" value="NZ_JAMPKM010000017.1"/>
</dbReference>
<name>A0ABV0JDJ4_9CYAN</name>
<dbReference type="Proteomes" id="UP001464891">
    <property type="component" value="Unassembled WGS sequence"/>
</dbReference>
<accession>A0ABV0JDJ4</accession>
<sequence>MGAIISLDSPLKLLFVSTSVGPLGSGLGGGVELTLHNIAQELMSRGHSLQILAPTGSSLRTLPIIEIAGELQTTAQTQLRTDPIVMPGAAVLANMWDYARRVVPDYDLLVNFAYDWLPFYLTPFFPRPIAHLVSMGSLTDAMDQIIEQVARQFPRTIGVHSQAQAATFSFASHCRCLGNGFDLSLYQFCGEPQPWLGWVGRIAPEKGLEDAIAAAQETGMPLKILGAMQDAAYWQQLCQSYPHAPVEYLGFLPTTELQQVLRQCRALLVTPRWVEAFGNVAIEALACGVPVIAYRRGGPAEIVKDGKTGWLVEPDSVPGLVAAIAKIDQIDRATCRQQSEAEFSQAAMGDRMEEWFADILGITLRPA</sequence>